<keyword evidence="1" id="KW-0846">Cobalamin</keyword>
<dbReference type="EMBL" id="CP104006">
    <property type="protein sequence ID" value="UWM43847.1"/>
    <property type="molecule type" value="Genomic_DNA"/>
</dbReference>
<evidence type="ECO:0008006" key="6">
    <source>
        <dbReference type="Google" id="ProtNLM"/>
    </source>
</evidence>
<evidence type="ECO:0000313" key="4">
    <source>
        <dbReference type="EMBL" id="UWM43847.1"/>
    </source>
</evidence>
<dbReference type="Pfam" id="PF06368">
    <property type="entry name" value="Met_asp_mut_E"/>
    <property type="match status" value="1"/>
</dbReference>
<keyword evidence="2" id="KW-0413">Isomerase</keyword>
<evidence type="ECO:0000256" key="1">
    <source>
        <dbReference type="ARBA" id="ARBA00022628"/>
    </source>
</evidence>
<dbReference type="Gene3D" id="3.20.20.240">
    <property type="entry name" value="Methylmalonyl-CoA mutase"/>
    <property type="match status" value="1"/>
</dbReference>
<protein>
    <recommendedName>
        <fullName evidence="6">Methylaspartate mutase</fullName>
    </recommendedName>
</protein>
<dbReference type="RefSeq" id="WP_050151204.1">
    <property type="nucleotide sequence ID" value="NZ_CABHWO010000033.1"/>
</dbReference>
<evidence type="ECO:0000256" key="2">
    <source>
        <dbReference type="ARBA" id="ARBA00023235"/>
    </source>
</evidence>
<proteinExistence type="predicted"/>
<dbReference type="InterPro" id="IPR016176">
    <property type="entry name" value="Cbl-dep_enz_cat"/>
</dbReference>
<organism evidence="4 5">
    <name type="scientific">Yersinia alsatica</name>
    <dbReference type="NCBI Taxonomy" id="2890317"/>
    <lineage>
        <taxon>Bacteria</taxon>
        <taxon>Pseudomonadati</taxon>
        <taxon>Pseudomonadota</taxon>
        <taxon>Gammaproteobacteria</taxon>
        <taxon>Enterobacterales</taxon>
        <taxon>Yersiniaceae</taxon>
        <taxon>Yersinia</taxon>
    </lineage>
</organism>
<keyword evidence="5" id="KW-1185">Reference proteome</keyword>
<dbReference type="SUPFAM" id="SSF51703">
    <property type="entry name" value="Cobalamin (vitamin B12)-dependent enzymes"/>
    <property type="match status" value="1"/>
</dbReference>
<evidence type="ECO:0000256" key="3">
    <source>
        <dbReference type="ARBA" id="ARBA00023285"/>
    </source>
</evidence>
<reference evidence="4" key="1">
    <citation type="submission" date="2022-08" db="EMBL/GenBank/DDBJ databases">
        <authorList>
            <person name="Bogun A."/>
            <person name="Kislichkina A."/>
            <person name="Solomentsev V."/>
            <person name="Skryabin Y."/>
            <person name="Sizova A."/>
            <person name="Platonov M."/>
            <person name="Dentovskaya S."/>
        </authorList>
    </citation>
    <scope>NUCLEOTIDE SEQUENCE</scope>
    <source>
        <strain evidence="4">SCPM-O-B-7604</strain>
    </source>
</reference>
<dbReference type="PIRSF" id="PIRSF001495">
    <property type="entry name" value="Met_asp_mut_epsi"/>
    <property type="match status" value="1"/>
</dbReference>
<keyword evidence="3" id="KW-0170">Cobalt</keyword>
<sequence length="416" mass="46117">MDFNQIVTQANRNGMLTVQPRMGFDCPDKMLNGLTAVKNANATTMGTITLDSYTRVDDIVNAQKSLDAGHILNGYPIINHGSRKCIDLLNTIQDDYFMVQVRHGSSLPNHIFECLVESGVMATEGGPISYCLPYSRTPLKDAVNSWRQCVNMAAIGGAFGPLHIESFGGCMLGQMCPPGLLVALAIIEGVFFERYGLTSLSLSYAQQTSVSQDIGAVRALRELATKWLKKAEWHVVVYTYMGVFPKTIEGATDLLKASVEICKYGHAERLITKTVKEAFRIPTIVENIASLERARKHWDSLGEYNSYKDSTLFFHEIYTEATNIISHVLNLDSDVGEAILKAFSLGIIDVPYCLHFDNKGKSRAYIDAAGILQWCDVGNMPIEIKQERGGINSLDPFKFLGMLSSIESKYDAHYLK</sequence>
<gene>
    <name evidence="4" type="ORF">N0H69_14095</name>
</gene>
<name>A0ABY5UNW9_9GAMM</name>
<evidence type="ECO:0000313" key="5">
    <source>
        <dbReference type="Proteomes" id="UP001057860"/>
    </source>
</evidence>
<dbReference type="GeneID" id="75141152"/>
<dbReference type="InterPro" id="IPR006396">
    <property type="entry name" value="Glu_mut_E"/>
</dbReference>
<dbReference type="Proteomes" id="UP001057860">
    <property type="component" value="Chromosome"/>
</dbReference>
<accession>A0ABY5UNW9</accession>